<accession>S4VTX8</accession>
<keyword evidence="2" id="KW-1185">Reference proteome</keyword>
<gene>
    <name evidence="1" type="ORF">psal_cds_244</name>
</gene>
<evidence type="ECO:0000313" key="2">
    <source>
        <dbReference type="Proteomes" id="UP000204584"/>
    </source>
</evidence>
<name>S4VTX8_9VIRU</name>
<dbReference type="KEGG" id="vg:16605580"/>
<sequence length="201" mass="21805">MHVIRWHATHGRANRQIRADAPSTTTPIAHTLSEEALGDSVVPAAAMRDHSKSPVHTELVGTAQFARLTEPPPSPFLSTKPQLPTQMAATSPLAVIDEPSLRSPPLPAQGLLSLLSATSMTASFSLDDLEAREERRAAQRRRRGDVDRVLQIFEEVDAHFDSLQNLARHCALKTTTTATTVATAPAPLDASPTMPTQRQQQ</sequence>
<dbReference type="GeneID" id="16605580"/>
<proteinExistence type="predicted"/>
<organism evidence="1 2">
    <name type="scientific">Pandoravirus salinus</name>
    <dbReference type="NCBI Taxonomy" id="1349410"/>
    <lineage>
        <taxon>Viruses</taxon>
        <taxon>Pandoravirus</taxon>
    </lineage>
</organism>
<reference evidence="1 2" key="1">
    <citation type="journal article" date="2013" name="Science">
        <title>Pandoraviruses: amoeba viruses with genomes up to 2.5 Mb reaching that of parasitic eukaryotes.</title>
        <authorList>
            <person name="Philippe N."/>
            <person name="Legendre M."/>
            <person name="Doutre G."/>
            <person name="Coute Y."/>
            <person name="Poirot O."/>
            <person name="Lescot M."/>
            <person name="Arslan D."/>
            <person name="Seltzer V."/>
            <person name="Bertaux L."/>
            <person name="Bruley C."/>
            <person name="Garin J."/>
            <person name="Claverie J.M."/>
            <person name="Abergel C."/>
        </authorList>
    </citation>
    <scope>NUCLEOTIDE SEQUENCE [LARGE SCALE GENOMIC DNA]</scope>
</reference>
<dbReference type="EMBL" id="KC977571">
    <property type="protein sequence ID" value="AGO83793.1"/>
    <property type="molecule type" value="Genomic_DNA"/>
</dbReference>
<dbReference type="RefSeq" id="YP_008436856.1">
    <property type="nucleotide sequence ID" value="NC_022098.1"/>
</dbReference>
<dbReference type="Proteomes" id="UP000204584">
    <property type="component" value="Segment"/>
</dbReference>
<evidence type="ECO:0000313" key="1">
    <source>
        <dbReference type="EMBL" id="AGO83793.1"/>
    </source>
</evidence>
<protein>
    <submittedName>
        <fullName evidence="1">Uncharacterized protein</fullName>
    </submittedName>
</protein>